<organism evidence="1 2">
    <name type="scientific">candidate division WOR-3 bacterium</name>
    <dbReference type="NCBI Taxonomy" id="2052148"/>
    <lineage>
        <taxon>Bacteria</taxon>
        <taxon>Bacteria division WOR-3</taxon>
    </lineage>
</organism>
<sequence length="246" mass="27179">MPSYTLDSLFFVSYGGYDWKGQKVYWDDIELMGYADYDVGVKEILSPGSAGSFESSEESPYGYSSSSYEPVARIKNFGREPADFAVVAEILQGETQVYYDSFDWSLPADTDDTVSFNTFDPPDTGAYILHIYTVMDEPPAIDESDADDEKNRELYFIAITEPVTPITLLDLKVNPICPGDVQIQYSLPNGHEGTLTLLDASGRCVDAKQVKGYGTVKFSTDQSSGVYFIKLEAGGSAMSRKIILIE</sequence>
<evidence type="ECO:0000313" key="2">
    <source>
        <dbReference type="Proteomes" id="UP000630660"/>
    </source>
</evidence>
<dbReference type="Proteomes" id="UP000630660">
    <property type="component" value="Unassembled WGS sequence"/>
</dbReference>
<dbReference type="EMBL" id="WJKJ01000008">
    <property type="protein sequence ID" value="MBD3363626.1"/>
    <property type="molecule type" value="Genomic_DNA"/>
</dbReference>
<dbReference type="NCBIfam" id="TIGR04183">
    <property type="entry name" value="Por_Secre_tail"/>
    <property type="match status" value="1"/>
</dbReference>
<protein>
    <submittedName>
        <fullName evidence="1">T9SS type A sorting domain-containing protein</fullName>
    </submittedName>
</protein>
<proteinExistence type="predicted"/>
<dbReference type="InterPro" id="IPR026444">
    <property type="entry name" value="Secre_tail"/>
</dbReference>
<accession>A0A9D5QC42</accession>
<gene>
    <name evidence="1" type="ORF">GF359_00265</name>
</gene>
<reference evidence="1" key="1">
    <citation type="submission" date="2019-11" db="EMBL/GenBank/DDBJ databases">
        <title>Microbial mats filling the niche in hypersaline microbial mats.</title>
        <authorList>
            <person name="Wong H.L."/>
            <person name="Macleod F.I."/>
            <person name="White R.A. III"/>
            <person name="Burns B.P."/>
        </authorList>
    </citation>
    <scope>NUCLEOTIDE SEQUENCE</scope>
    <source>
        <strain evidence="1">Bin_327</strain>
    </source>
</reference>
<dbReference type="AlphaFoldDB" id="A0A9D5QC42"/>
<comment type="caution">
    <text evidence="1">The sequence shown here is derived from an EMBL/GenBank/DDBJ whole genome shotgun (WGS) entry which is preliminary data.</text>
</comment>
<evidence type="ECO:0000313" key="1">
    <source>
        <dbReference type="EMBL" id="MBD3363626.1"/>
    </source>
</evidence>
<name>A0A9D5QC42_UNCW3</name>